<dbReference type="GO" id="GO:0046872">
    <property type="term" value="F:metal ion binding"/>
    <property type="evidence" value="ECO:0007669"/>
    <property type="project" value="UniProtKB-KW"/>
</dbReference>
<evidence type="ECO:0000313" key="8">
    <source>
        <dbReference type="EMBL" id="TDZ97571.1"/>
    </source>
</evidence>
<dbReference type="Proteomes" id="UP000294844">
    <property type="component" value="Unassembled WGS sequence"/>
</dbReference>
<evidence type="ECO:0000256" key="5">
    <source>
        <dbReference type="ARBA" id="ARBA00023004"/>
    </source>
</evidence>
<dbReference type="Pfam" id="PF13459">
    <property type="entry name" value="Fer4_15"/>
    <property type="match status" value="1"/>
</dbReference>
<evidence type="ECO:0000256" key="4">
    <source>
        <dbReference type="ARBA" id="ARBA00022982"/>
    </source>
</evidence>
<dbReference type="GO" id="GO:0051538">
    <property type="term" value="F:3 iron, 4 sulfur cluster binding"/>
    <property type="evidence" value="ECO:0007669"/>
    <property type="project" value="UniProtKB-KW"/>
</dbReference>
<evidence type="ECO:0000256" key="3">
    <source>
        <dbReference type="ARBA" id="ARBA00022723"/>
    </source>
</evidence>
<evidence type="ECO:0000313" key="11">
    <source>
        <dbReference type="Proteomes" id="UP000295685"/>
    </source>
</evidence>
<dbReference type="RefSeq" id="WP_078360982.1">
    <property type="nucleotide sequence ID" value="NZ_PECK01000002.1"/>
</dbReference>
<dbReference type="PANTHER" id="PTHR36923:SF3">
    <property type="entry name" value="FERREDOXIN"/>
    <property type="match status" value="1"/>
</dbReference>
<dbReference type="EMBL" id="PECM01000010">
    <property type="protein sequence ID" value="TEA01801.1"/>
    <property type="molecule type" value="Genomic_DNA"/>
</dbReference>
<organism evidence="8 11">
    <name type="scientific">Mycobacteroides salmoniphilum</name>
    <dbReference type="NCBI Taxonomy" id="404941"/>
    <lineage>
        <taxon>Bacteria</taxon>
        <taxon>Bacillati</taxon>
        <taxon>Actinomycetota</taxon>
        <taxon>Actinomycetes</taxon>
        <taxon>Mycobacteriales</taxon>
        <taxon>Mycobacteriaceae</taxon>
        <taxon>Mycobacteroides</taxon>
    </lineage>
</organism>
<keyword evidence="2" id="KW-0813">Transport</keyword>
<evidence type="ECO:0000256" key="7">
    <source>
        <dbReference type="ARBA" id="ARBA00023291"/>
    </source>
</evidence>
<name>A0A4R8SK01_9MYCO</name>
<evidence type="ECO:0000256" key="1">
    <source>
        <dbReference type="ARBA" id="ARBA00001927"/>
    </source>
</evidence>
<dbReference type="EMBL" id="PECK01000002">
    <property type="protein sequence ID" value="TDZ97571.1"/>
    <property type="molecule type" value="Genomic_DNA"/>
</dbReference>
<dbReference type="Proteomes" id="UP000295685">
    <property type="component" value="Unassembled WGS sequence"/>
</dbReference>
<keyword evidence="3" id="KW-0479">Metal-binding</keyword>
<evidence type="ECO:0000256" key="6">
    <source>
        <dbReference type="ARBA" id="ARBA00023014"/>
    </source>
</evidence>
<dbReference type="InterPro" id="IPR051269">
    <property type="entry name" value="Fe-S_cluster_ET"/>
</dbReference>
<keyword evidence="6" id="KW-0411">Iron-sulfur</keyword>
<comment type="cofactor">
    <cofactor evidence="1">
        <name>[3Fe-4S] cluster</name>
        <dbReference type="ChEBI" id="CHEBI:21137"/>
    </cofactor>
</comment>
<keyword evidence="7" id="KW-0003">3Fe-4S</keyword>
<dbReference type="SUPFAM" id="SSF54862">
    <property type="entry name" value="4Fe-4S ferredoxins"/>
    <property type="match status" value="1"/>
</dbReference>
<gene>
    <name evidence="8" type="primary">subB</name>
    <name evidence="9" type="ORF">CCUG60883_04340</name>
    <name evidence="8" type="ORF">CCUG60885_01120</name>
</gene>
<keyword evidence="10" id="KW-1185">Reference proteome</keyword>
<dbReference type="OrthoDB" id="14703at2"/>
<evidence type="ECO:0000313" key="10">
    <source>
        <dbReference type="Proteomes" id="UP000294844"/>
    </source>
</evidence>
<protein>
    <submittedName>
        <fullName evidence="8">Ferredoxin-2</fullName>
    </submittedName>
</protein>
<dbReference type="AlphaFoldDB" id="A0A4R8SK01"/>
<evidence type="ECO:0000313" key="9">
    <source>
        <dbReference type="EMBL" id="TEA01801.1"/>
    </source>
</evidence>
<sequence>MPYRIDVDRDLCQGHAMCELEAPDYFRVPKRSTVEILNPEPPEDARDEIERAVEECPARALFITEKY</sequence>
<evidence type="ECO:0000256" key="2">
    <source>
        <dbReference type="ARBA" id="ARBA00022448"/>
    </source>
</evidence>
<proteinExistence type="predicted"/>
<comment type="caution">
    <text evidence="8">The sequence shown here is derived from an EMBL/GenBank/DDBJ whole genome shotgun (WGS) entry which is preliminary data.</text>
</comment>
<dbReference type="PANTHER" id="PTHR36923">
    <property type="entry name" value="FERREDOXIN"/>
    <property type="match status" value="1"/>
</dbReference>
<accession>A0A4R8SK01</accession>
<keyword evidence="5" id="KW-0408">Iron</keyword>
<keyword evidence="4" id="KW-0249">Electron transport</keyword>
<dbReference type="Gene3D" id="3.30.70.20">
    <property type="match status" value="1"/>
</dbReference>
<reference evidence="10 11" key="1">
    <citation type="journal article" date="2019" name="Sci. Rep.">
        <title>Extended insight into the Mycobacterium chelonae-abscessus complex through whole genome sequencing of Mycobacterium salmoniphilum outbreak and Mycobacterium salmoniphilum-like strains.</title>
        <authorList>
            <person name="Behra P.R.K."/>
            <person name="Das S."/>
            <person name="Pettersson B.M.F."/>
            <person name="Shirreff L."/>
            <person name="DuCote T."/>
            <person name="Jacobsson K.G."/>
            <person name="Ennis D.G."/>
            <person name="Kirsebom L.A."/>
        </authorList>
    </citation>
    <scope>NUCLEOTIDE SEQUENCE [LARGE SCALE GENOMIC DNA]</scope>
    <source>
        <strain evidence="9 10">CCUG 60883</strain>
        <strain evidence="8 11">CCUG 60885</strain>
    </source>
</reference>